<feature type="transmembrane region" description="Helical" evidence="7">
    <location>
        <begin position="262"/>
        <end position="280"/>
    </location>
</feature>
<organism evidence="8 9">
    <name type="scientific">Kingella denitrificans ATCC 33394</name>
    <dbReference type="NCBI Taxonomy" id="888741"/>
    <lineage>
        <taxon>Bacteria</taxon>
        <taxon>Pseudomonadati</taxon>
        <taxon>Pseudomonadota</taxon>
        <taxon>Betaproteobacteria</taxon>
        <taxon>Neisseriales</taxon>
        <taxon>Neisseriaceae</taxon>
        <taxon>Kingella</taxon>
    </lineage>
</organism>
<dbReference type="GO" id="GO:0022857">
    <property type="term" value="F:transmembrane transporter activity"/>
    <property type="evidence" value="ECO:0007669"/>
    <property type="project" value="InterPro"/>
</dbReference>
<feature type="transmembrane region" description="Helical" evidence="7">
    <location>
        <begin position="371"/>
        <end position="394"/>
    </location>
</feature>
<evidence type="ECO:0000256" key="3">
    <source>
        <dbReference type="ARBA" id="ARBA00022475"/>
    </source>
</evidence>
<keyword evidence="6 7" id="KW-0472">Membrane</keyword>
<evidence type="ECO:0000256" key="5">
    <source>
        <dbReference type="ARBA" id="ARBA00022989"/>
    </source>
</evidence>
<keyword evidence="5 7" id="KW-1133">Transmembrane helix</keyword>
<dbReference type="HOGENOM" id="CLU_029603_0_0_4"/>
<evidence type="ECO:0000256" key="4">
    <source>
        <dbReference type="ARBA" id="ARBA00022692"/>
    </source>
</evidence>
<gene>
    <name evidence="8" type="ORF">HMPREF9098_2505</name>
</gene>
<dbReference type="InterPro" id="IPR036259">
    <property type="entry name" value="MFS_trans_sf"/>
</dbReference>
<protein>
    <submittedName>
        <fullName evidence="8">Transporter, major facilitator family protein</fullName>
    </submittedName>
</protein>
<dbReference type="EMBL" id="AEWV01000046">
    <property type="protein sequence ID" value="EGC16182.1"/>
    <property type="molecule type" value="Genomic_DNA"/>
</dbReference>
<evidence type="ECO:0000313" key="9">
    <source>
        <dbReference type="Proteomes" id="UP000004088"/>
    </source>
</evidence>
<dbReference type="PANTHER" id="PTHR43266:SF2">
    <property type="entry name" value="MAJOR FACILITATOR SUPERFAMILY (MFS) PROFILE DOMAIN-CONTAINING PROTEIN"/>
    <property type="match status" value="1"/>
</dbReference>
<dbReference type="InterPro" id="IPR011701">
    <property type="entry name" value="MFS"/>
</dbReference>
<dbReference type="Pfam" id="PF07690">
    <property type="entry name" value="MFS_1"/>
    <property type="match status" value="1"/>
</dbReference>
<evidence type="ECO:0000256" key="7">
    <source>
        <dbReference type="SAM" id="Phobius"/>
    </source>
</evidence>
<comment type="subcellular location">
    <subcellularLocation>
        <location evidence="1">Cell membrane</location>
        <topology evidence="1">Multi-pass membrane protein</topology>
    </subcellularLocation>
</comment>
<dbReference type="Proteomes" id="UP000004088">
    <property type="component" value="Unassembled WGS sequence"/>
</dbReference>
<proteinExistence type="predicted"/>
<dbReference type="STRING" id="888741.HMPREF9098_2505"/>
<dbReference type="AlphaFoldDB" id="F0F320"/>
<evidence type="ECO:0000256" key="6">
    <source>
        <dbReference type="ARBA" id="ARBA00023136"/>
    </source>
</evidence>
<sequence length="431" mass="47009">MKNDFAFAKTRQFAPLFGTQFLGAFNDNLFKNSLFALISFYGLGKNDWLPPEQMLNLGALLFVLPYFLFSTLAGQLATRFDKARLARAVKVFEMAIMALAGWGFSASSAPVLLLCLFLMGVHSTIFGPVKYAILPEYLGEKHLLTGNGLIESGTFLAILFGQILGTAMAGHGSTVLTVVVFVVAAAGFASSLFMPSAPPQNPQAKIHWNLWRDTKELWRQIRAQNELRTAILGISWFWLVGAVYTTQLLTFTQLHLGGNANVFNLMLTLFSIGIAAGSVLCSKASKGSLHLIWVLFGGIGLSIFGGLLVYLTHTLHFAGQPLQGIGQFLQRGHAYPIMLAMLGIGFFGGFFSVPLYTWLQMRSSDEFRAHAIAANNIANAVFMVAAAIASAVLLKLFDSVLLLYLLVAVGNLPMLAYLVYRYPAISRRQAG</sequence>
<keyword evidence="2" id="KW-0813">Transport</keyword>
<dbReference type="Gene3D" id="1.20.1250.20">
    <property type="entry name" value="MFS general substrate transporter like domains"/>
    <property type="match status" value="1"/>
</dbReference>
<feature type="transmembrane region" description="Helical" evidence="7">
    <location>
        <begin position="54"/>
        <end position="73"/>
    </location>
</feature>
<comment type="caution">
    <text evidence="8">The sequence shown here is derived from an EMBL/GenBank/DDBJ whole genome shotgun (WGS) entry which is preliminary data.</text>
</comment>
<feature type="transmembrane region" description="Helical" evidence="7">
    <location>
        <begin position="175"/>
        <end position="195"/>
    </location>
</feature>
<keyword evidence="3" id="KW-1003">Cell membrane</keyword>
<feature type="transmembrane region" description="Helical" evidence="7">
    <location>
        <begin position="333"/>
        <end position="359"/>
    </location>
</feature>
<dbReference type="PANTHER" id="PTHR43266">
    <property type="entry name" value="MACROLIDE-EFFLUX PROTEIN"/>
    <property type="match status" value="1"/>
</dbReference>
<dbReference type="CDD" id="cd06173">
    <property type="entry name" value="MFS_MefA_like"/>
    <property type="match status" value="1"/>
</dbReference>
<dbReference type="SUPFAM" id="SSF103473">
    <property type="entry name" value="MFS general substrate transporter"/>
    <property type="match status" value="1"/>
</dbReference>
<accession>F0F320</accession>
<evidence type="ECO:0000256" key="2">
    <source>
        <dbReference type="ARBA" id="ARBA00022448"/>
    </source>
</evidence>
<evidence type="ECO:0000313" key="8">
    <source>
        <dbReference type="EMBL" id="EGC16182.1"/>
    </source>
</evidence>
<feature type="transmembrane region" description="Helical" evidence="7">
    <location>
        <begin position="400"/>
        <end position="420"/>
    </location>
</feature>
<feature type="transmembrane region" description="Helical" evidence="7">
    <location>
        <begin position="292"/>
        <end position="313"/>
    </location>
</feature>
<keyword evidence="4 7" id="KW-0812">Transmembrane</keyword>
<keyword evidence="9" id="KW-1185">Reference proteome</keyword>
<dbReference type="GO" id="GO:0005886">
    <property type="term" value="C:plasma membrane"/>
    <property type="evidence" value="ECO:0007669"/>
    <property type="project" value="UniProtKB-SubCell"/>
</dbReference>
<dbReference type="RefSeq" id="WP_003784847.1">
    <property type="nucleotide sequence ID" value="NZ_GL870929.1"/>
</dbReference>
<reference evidence="8 9" key="1">
    <citation type="submission" date="2011-01" db="EMBL/GenBank/DDBJ databases">
        <authorList>
            <person name="Muzny D."/>
            <person name="Qin X."/>
            <person name="Deng J."/>
            <person name="Jiang H."/>
            <person name="Liu Y."/>
            <person name="Qu J."/>
            <person name="Song X.-Z."/>
            <person name="Zhang L."/>
            <person name="Thornton R."/>
            <person name="Coyle M."/>
            <person name="Francisco L."/>
            <person name="Jackson L."/>
            <person name="Javaid M."/>
            <person name="Korchina V."/>
            <person name="Kovar C."/>
            <person name="Mata R."/>
            <person name="Mathew T."/>
            <person name="Ngo R."/>
            <person name="Nguyen L."/>
            <person name="Nguyen N."/>
            <person name="Okwuonu G."/>
            <person name="Ongeri F."/>
            <person name="Pham C."/>
            <person name="Simmons D."/>
            <person name="Wilczek-Boney K."/>
            <person name="Hale W."/>
            <person name="Jakkamsetti A."/>
            <person name="Pham P."/>
            <person name="Ruth R."/>
            <person name="San Lucas F."/>
            <person name="Warren J."/>
            <person name="Zhang J."/>
            <person name="Zhao Z."/>
            <person name="Zhou C."/>
            <person name="Zhu D."/>
            <person name="Lee S."/>
            <person name="Bess C."/>
            <person name="Blankenburg K."/>
            <person name="Forbes L."/>
            <person name="Fu Q."/>
            <person name="Gubbala S."/>
            <person name="Hirani K."/>
            <person name="Jayaseelan J.C."/>
            <person name="Lara F."/>
            <person name="Munidasa M."/>
            <person name="Palculict T."/>
            <person name="Patil S."/>
            <person name="Pu L.-L."/>
            <person name="Saada N."/>
            <person name="Tang L."/>
            <person name="Weissenberger G."/>
            <person name="Zhu Y."/>
            <person name="Hemphill L."/>
            <person name="Shang Y."/>
            <person name="Youmans B."/>
            <person name="Ayvaz T."/>
            <person name="Ross M."/>
            <person name="Santibanez J."/>
            <person name="Aqrawi P."/>
            <person name="Gross S."/>
            <person name="Joshi V."/>
            <person name="Fowler G."/>
            <person name="Nazareth L."/>
            <person name="Reid J."/>
            <person name="Worley K."/>
            <person name="Petrosino J."/>
            <person name="Highlander S."/>
            <person name="Gibbs R."/>
        </authorList>
    </citation>
    <scope>NUCLEOTIDE SEQUENCE [LARGE SCALE GENOMIC DNA]</scope>
    <source>
        <strain evidence="8 9">ATCC 33394</strain>
    </source>
</reference>
<feature type="transmembrane region" description="Helical" evidence="7">
    <location>
        <begin position="229"/>
        <end position="250"/>
    </location>
</feature>
<name>F0F320_9NEIS</name>
<evidence type="ECO:0000256" key="1">
    <source>
        <dbReference type="ARBA" id="ARBA00004651"/>
    </source>
</evidence>